<evidence type="ECO:0000313" key="1">
    <source>
        <dbReference type="EMBL" id="KAH9315941.1"/>
    </source>
</evidence>
<feature type="non-terminal residue" evidence="1">
    <location>
        <position position="80"/>
    </location>
</feature>
<dbReference type="EMBL" id="JAHRHJ020000005">
    <property type="protein sequence ID" value="KAH9315941.1"/>
    <property type="molecule type" value="Genomic_DNA"/>
</dbReference>
<comment type="caution">
    <text evidence="1">The sequence shown here is derived from an EMBL/GenBank/DDBJ whole genome shotgun (WGS) entry which is preliminary data.</text>
</comment>
<keyword evidence="2" id="KW-1185">Reference proteome</keyword>
<dbReference type="PANTHER" id="PTHR45500:SF1">
    <property type="entry name" value="OS02G0202600 PROTEIN"/>
    <property type="match status" value="1"/>
</dbReference>
<proteinExistence type="predicted"/>
<sequence>MHSRNKKAKEFIGKGWSAIQEVDRVLPYTEPEDELLTPLLKSAKQNFELALEVDNLNTQAKALVSTAAFEILCSWCLYSS</sequence>
<reference evidence="1 2" key="1">
    <citation type="journal article" date="2021" name="Nat. Plants">
        <title>The Taxus genome provides insights into paclitaxel biosynthesis.</title>
        <authorList>
            <person name="Xiong X."/>
            <person name="Gou J."/>
            <person name="Liao Q."/>
            <person name="Li Y."/>
            <person name="Zhou Q."/>
            <person name="Bi G."/>
            <person name="Li C."/>
            <person name="Du R."/>
            <person name="Wang X."/>
            <person name="Sun T."/>
            <person name="Guo L."/>
            <person name="Liang H."/>
            <person name="Lu P."/>
            <person name="Wu Y."/>
            <person name="Zhang Z."/>
            <person name="Ro D.K."/>
            <person name="Shang Y."/>
            <person name="Huang S."/>
            <person name="Yan J."/>
        </authorList>
    </citation>
    <scope>NUCLEOTIDE SEQUENCE [LARGE SCALE GENOMIC DNA]</scope>
    <source>
        <strain evidence="1">Ta-2019</strain>
    </source>
</reference>
<evidence type="ECO:0000313" key="2">
    <source>
        <dbReference type="Proteomes" id="UP000824469"/>
    </source>
</evidence>
<gene>
    <name evidence="1" type="ORF">KI387_024568</name>
</gene>
<dbReference type="Proteomes" id="UP000824469">
    <property type="component" value="Unassembled WGS sequence"/>
</dbReference>
<name>A0AA38G3R8_TAXCH</name>
<dbReference type="AlphaFoldDB" id="A0AA38G3R8"/>
<protein>
    <submittedName>
        <fullName evidence="1">Uncharacterized protein</fullName>
    </submittedName>
</protein>
<organism evidence="1 2">
    <name type="scientific">Taxus chinensis</name>
    <name type="common">Chinese yew</name>
    <name type="synonym">Taxus wallichiana var. chinensis</name>
    <dbReference type="NCBI Taxonomy" id="29808"/>
    <lineage>
        <taxon>Eukaryota</taxon>
        <taxon>Viridiplantae</taxon>
        <taxon>Streptophyta</taxon>
        <taxon>Embryophyta</taxon>
        <taxon>Tracheophyta</taxon>
        <taxon>Spermatophyta</taxon>
        <taxon>Pinopsida</taxon>
        <taxon>Pinidae</taxon>
        <taxon>Conifers II</taxon>
        <taxon>Cupressales</taxon>
        <taxon>Taxaceae</taxon>
        <taxon>Taxus</taxon>
    </lineage>
</organism>
<dbReference type="PANTHER" id="PTHR45500">
    <property type="entry name" value="OS02G0202600 PROTEIN"/>
    <property type="match status" value="1"/>
</dbReference>
<accession>A0AA38G3R8</accession>